<reference evidence="1 2" key="1">
    <citation type="journal article" date="2021" name="Microorganisms">
        <title>Genome Evolution of Filamentous Cyanobacterium Nostoc Species: From Facultative Symbiosis to Free Living.</title>
        <authorList>
            <person name="Huo D."/>
            <person name="Li H."/>
            <person name="Cai F."/>
            <person name="Guo X."/>
            <person name="Qiao Z."/>
            <person name="Wang W."/>
            <person name="Yu G."/>
            <person name="Li R."/>
        </authorList>
    </citation>
    <scope>NUCLEOTIDE SEQUENCE [LARGE SCALE GENOMIC DNA]</scope>
    <source>
        <strain evidence="1 2">CHAB 5714</strain>
    </source>
</reference>
<dbReference type="EMBL" id="JAIVFQ010000110">
    <property type="protein sequence ID" value="MCC5604125.1"/>
    <property type="molecule type" value="Genomic_DNA"/>
</dbReference>
<evidence type="ECO:0000313" key="1">
    <source>
        <dbReference type="EMBL" id="MCC5604125.1"/>
    </source>
</evidence>
<proteinExistence type="predicted"/>
<gene>
    <name evidence="1" type="ORF">LC586_34395</name>
</gene>
<comment type="caution">
    <text evidence="1">The sequence shown here is derived from an EMBL/GenBank/DDBJ whole genome shotgun (WGS) entry which is preliminary data.</text>
</comment>
<name>A0ABS8IJZ6_9NOSO</name>
<keyword evidence="2" id="KW-1185">Reference proteome</keyword>
<dbReference type="RefSeq" id="WP_229489948.1">
    <property type="nucleotide sequence ID" value="NZ_JAIVFQ010000110.1"/>
</dbReference>
<organism evidence="1 2">
    <name type="scientific">Nostoc favosum CHAB5714</name>
    <dbReference type="NCBI Taxonomy" id="2780399"/>
    <lineage>
        <taxon>Bacteria</taxon>
        <taxon>Bacillati</taxon>
        <taxon>Cyanobacteriota</taxon>
        <taxon>Cyanophyceae</taxon>
        <taxon>Nostocales</taxon>
        <taxon>Nostocaceae</taxon>
        <taxon>Nostoc</taxon>
        <taxon>Nostoc favosum</taxon>
    </lineage>
</organism>
<accession>A0ABS8IJZ6</accession>
<evidence type="ECO:0000313" key="2">
    <source>
        <dbReference type="Proteomes" id="UP001199525"/>
    </source>
</evidence>
<dbReference type="Proteomes" id="UP001199525">
    <property type="component" value="Unassembled WGS sequence"/>
</dbReference>
<protein>
    <submittedName>
        <fullName evidence="1">Uncharacterized protein</fullName>
    </submittedName>
</protein>
<sequence>MSLTPELVEQDDSGKLIRKIVAPGQMITDDLEREFVPPPTVVMEQSKSKRGALPKRGDCASSVAATTEKHYCPTVRPGANLPLVAKAVGVADGELIKNRLDTSKLIYFQCISGKQIVPYVFKININLDSMVLMINRI</sequence>